<evidence type="ECO:0000313" key="2">
    <source>
        <dbReference type="Proteomes" id="UP000095280"/>
    </source>
</evidence>
<name>A0A1I8FUJ6_9PLAT</name>
<dbReference type="AlphaFoldDB" id="A0A1I8FUJ6"/>
<sequence length="115" mass="12046">ALQLEARKLSGDDGVNTLLGDFGSTRLDTQELLMMLHYCSDEAKLVEIIHNNRQMIVDTGLAGPPGTAPAMRSSDLGEGGGAEQPERALIGRGAAAGGAEDVESEAFPVGRRRGL</sequence>
<accession>A0A1I8FUJ6</accession>
<proteinExistence type="predicted"/>
<evidence type="ECO:0000313" key="3">
    <source>
        <dbReference type="WBParaSite" id="maker-unitig_9693-snap-gene-0.2-mRNA-1"/>
    </source>
</evidence>
<protein>
    <submittedName>
        <fullName evidence="3">Drf_GBD domain-containing protein</fullName>
    </submittedName>
</protein>
<feature type="region of interest" description="Disordered" evidence="1">
    <location>
        <begin position="60"/>
        <end position="115"/>
    </location>
</feature>
<organism evidence="2 3">
    <name type="scientific">Macrostomum lignano</name>
    <dbReference type="NCBI Taxonomy" id="282301"/>
    <lineage>
        <taxon>Eukaryota</taxon>
        <taxon>Metazoa</taxon>
        <taxon>Spiralia</taxon>
        <taxon>Lophotrochozoa</taxon>
        <taxon>Platyhelminthes</taxon>
        <taxon>Rhabditophora</taxon>
        <taxon>Macrostomorpha</taxon>
        <taxon>Macrostomida</taxon>
        <taxon>Macrostomidae</taxon>
        <taxon>Macrostomum</taxon>
    </lineage>
</organism>
<dbReference type="Proteomes" id="UP000095280">
    <property type="component" value="Unplaced"/>
</dbReference>
<keyword evidence="2" id="KW-1185">Reference proteome</keyword>
<dbReference type="WBParaSite" id="maker-unitig_9693-snap-gene-0.2-mRNA-1">
    <property type="protein sequence ID" value="maker-unitig_9693-snap-gene-0.2-mRNA-1"/>
    <property type="gene ID" value="maker-unitig_9693-snap-gene-0.2"/>
</dbReference>
<evidence type="ECO:0000256" key="1">
    <source>
        <dbReference type="SAM" id="MobiDB-lite"/>
    </source>
</evidence>
<reference evidence="3" key="1">
    <citation type="submission" date="2016-11" db="UniProtKB">
        <authorList>
            <consortium name="WormBaseParasite"/>
        </authorList>
    </citation>
    <scope>IDENTIFICATION</scope>
</reference>